<feature type="transmembrane region" description="Helical" evidence="6">
    <location>
        <begin position="219"/>
        <end position="246"/>
    </location>
</feature>
<accession>A0ABR9XAB9</accession>
<keyword evidence="3 6" id="KW-1133">Transmembrane helix</keyword>
<dbReference type="GO" id="GO:0016874">
    <property type="term" value="F:ligase activity"/>
    <property type="evidence" value="ECO:0007669"/>
    <property type="project" value="UniProtKB-KW"/>
</dbReference>
<reference evidence="8 9" key="1">
    <citation type="journal article" date="2021" name="Int. J. Syst. Evol. Microbiol.">
        <title>Salipiger mangrovisoli sp. nov., isolated from mangrove soil and the proposal for the reclassification of Paraphaeobacter pallidus as Salipiger pallidus comb. nov.</title>
        <authorList>
            <person name="Du J."/>
            <person name="Liu Y."/>
            <person name="Pei T."/>
            <person name="Deng M.R."/>
            <person name="Zhu H."/>
        </authorList>
    </citation>
    <scope>NUCLEOTIDE SEQUENCE [LARGE SCALE GENOMIC DNA]</scope>
    <source>
        <strain evidence="8 9">6D45A</strain>
    </source>
</reference>
<dbReference type="EMBL" id="JADFFK010000033">
    <property type="protein sequence ID" value="MBE9640458.1"/>
    <property type="molecule type" value="Genomic_DNA"/>
</dbReference>
<feature type="region of interest" description="Disordered" evidence="5">
    <location>
        <begin position="452"/>
        <end position="490"/>
    </location>
</feature>
<proteinExistence type="predicted"/>
<evidence type="ECO:0000256" key="3">
    <source>
        <dbReference type="ARBA" id="ARBA00022989"/>
    </source>
</evidence>
<organism evidence="8 9">
    <name type="scientific">Salipiger mangrovisoli</name>
    <dbReference type="NCBI Taxonomy" id="2865933"/>
    <lineage>
        <taxon>Bacteria</taxon>
        <taxon>Pseudomonadati</taxon>
        <taxon>Pseudomonadota</taxon>
        <taxon>Alphaproteobacteria</taxon>
        <taxon>Rhodobacterales</taxon>
        <taxon>Roseobacteraceae</taxon>
        <taxon>Salipiger</taxon>
    </lineage>
</organism>
<evidence type="ECO:0000259" key="7">
    <source>
        <dbReference type="Pfam" id="PF04932"/>
    </source>
</evidence>
<feature type="transmembrane region" description="Helical" evidence="6">
    <location>
        <begin position="25"/>
        <end position="43"/>
    </location>
</feature>
<comment type="subcellular location">
    <subcellularLocation>
        <location evidence="1">Membrane</location>
        <topology evidence="1">Multi-pass membrane protein</topology>
    </subcellularLocation>
</comment>
<feature type="domain" description="O-antigen ligase-related" evidence="7">
    <location>
        <begin position="219"/>
        <end position="354"/>
    </location>
</feature>
<protein>
    <submittedName>
        <fullName evidence="8">O-antigen ligase family protein</fullName>
    </submittedName>
</protein>
<feature type="transmembrane region" description="Helical" evidence="6">
    <location>
        <begin position="49"/>
        <end position="67"/>
    </location>
</feature>
<evidence type="ECO:0000313" key="8">
    <source>
        <dbReference type="EMBL" id="MBE9640458.1"/>
    </source>
</evidence>
<evidence type="ECO:0000256" key="1">
    <source>
        <dbReference type="ARBA" id="ARBA00004141"/>
    </source>
</evidence>
<keyword evidence="9" id="KW-1185">Reference proteome</keyword>
<keyword evidence="2 6" id="KW-0812">Transmembrane</keyword>
<feature type="transmembrane region" description="Helical" evidence="6">
    <location>
        <begin position="405"/>
        <end position="424"/>
    </location>
</feature>
<gene>
    <name evidence="8" type="ORF">IQ782_26745</name>
</gene>
<name>A0ABR9XAB9_9RHOB</name>
<evidence type="ECO:0000313" key="9">
    <source>
        <dbReference type="Proteomes" id="UP000607796"/>
    </source>
</evidence>
<feature type="transmembrane region" description="Helical" evidence="6">
    <location>
        <begin position="126"/>
        <end position="146"/>
    </location>
</feature>
<dbReference type="Pfam" id="PF04932">
    <property type="entry name" value="Wzy_C"/>
    <property type="match status" value="1"/>
</dbReference>
<evidence type="ECO:0000256" key="6">
    <source>
        <dbReference type="SAM" id="Phobius"/>
    </source>
</evidence>
<evidence type="ECO:0000256" key="2">
    <source>
        <dbReference type="ARBA" id="ARBA00022692"/>
    </source>
</evidence>
<feature type="transmembrane region" description="Helical" evidence="6">
    <location>
        <begin position="338"/>
        <end position="360"/>
    </location>
</feature>
<dbReference type="PANTHER" id="PTHR37422:SF13">
    <property type="entry name" value="LIPOPOLYSACCHARIDE BIOSYNTHESIS PROTEIN PA4999-RELATED"/>
    <property type="match status" value="1"/>
</dbReference>
<feature type="compositionally biased region" description="Basic residues" evidence="5">
    <location>
        <begin position="481"/>
        <end position="490"/>
    </location>
</feature>
<feature type="compositionally biased region" description="Low complexity" evidence="5">
    <location>
        <begin position="452"/>
        <end position="466"/>
    </location>
</feature>
<evidence type="ECO:0000256" key="5">
    <source>
        <dbReference type="SAM" id="MobiDB-lite"/>
    </source>
</evidence>
<sequence length="490" mass="54980">MQDVRSTGQADLSQGAGFRPKTRRALLWLVVIALAIPISYEIFGFRVTPALLSMICLSPFIVPQFLQRVVVWRLPDLLFMMFVLWQSLTILLNNPERLVAFTGQQTLLTMIGYLSGRLLVRDSQDFVTLIMAWATVSMVSVPFALYEALTDDPVILRIIRDHTIFNTFEFNDYEPRLGFYRAQFVFTHPIHYGLMSAMIIAPFFFGLKTRISALGRWAGAALIGFAAFLSVSSGAVLSIVLQLLVFVWHQIAARIGNAWRIVGVSGAVFYAILELASDRSALTALSTRLAFSSENAYFRTLIWEFGSAQVRRTPIFGNGYHYWPRPWYMRADSVDNHWLLMAMVHGIPAVVLLIGSILFAFHKVNQRNQPGDPELDRFRLGWTLSLIGTCMSASTVALWGEIQMFFMLILGAGFWMIGAGAAPVRSEQPEQQVPDETQGRARLAYSRFPYGSHAAAAQHSRATAGQGPRPRSEPPGPLRAKPVRFNRREP</sequence>
<dbReference type="RefSeq" id="WP_194137728.1">
    <property type="nucleotide sequence ID" value="NZ_JADFFK010000033.1"/>
</dbReference>
<feature type="transmembrane region" description="Helical" evidence="6">
    <location>
        <begin position="258"/>
        <end position="276"/>
    </location>
</feature>
<feature type="transmembrane region" description="Helical" evidence="6">
    <location>
        <begin position="190"/>
        <end position="207"/>
    </location>
</feature>
<comment type="caution">
    <text evidence="8">The sequence shown here is derived from an EMBL/GenBank/DDBJ whole genome shotgun (WGS) entry which is preliminary data.</text>
</comment>
<dbReference type="Proteomes" id="UP000607796">
    <property type="component" value="Unassembled WGS sequence"/>
</dbReference>
<keyword evidence="4 6" id="KW-0472">Membrane</keyword>
<evidence type="ECO:0000256" key="4">
    <source>
        <dbReference type="ARBA" id="ARBA00023136"/>
    </source>
</evidence>
<keyword evidence="8" id="KW-0436">Ligase</keyword>
<dbReference type="InterPro" id="IPR007016">
    <property type="entry name" value="O-antigen_ligase-rel_domated"/>
</dbReference>
<dbReference type="PANTHER" id="PTHR37422">
    <property type="entry name" value="TEICHURONIC ACID BIOSYNTHESIS PROTEIN TUAE"/>
    <property type="match status" value="1"/>
</dbReference>
<dbReference type="InterPro" id="IPR051533">
    <property type="entry name" value="WaaL-like"/>
</dbReference>